<dbReference type="Gene3D" id="1.20.1070.10">
    <property type="entry name" value="Rhodopsin 7-helix transmembrane proteins"/>
    <property type="match status" value="1"/>
</dbReference>
<keyword evidence="3 5" id="KW-1133">Transmembrane helix</keyword>
<evidence type="ECO:0000313" key="7">
    <source>
        <dbReference type="Ensembl" id="ENSSFAP00005009309.1"/>
    </source>
</evidence>
<name>A0A672GDJ5_SALFA</name>
<reference evidence="7" key="3">
    <citation type="submission" date="2025-09" db="UniProtKB">
        <authorList>
            <consortium name="Ensembl"/>
        </authorList>
    </citation>
    <scope>IDENTIFICATION</scope>
</reference>
<dbReference type="FunCoup" id="A0A672GDJ5">
    <property type="interactions" value="15"/>
</dbReference>
<dbReference type="PANTHER" id="PTHR26451:SF866">
    <property type="entry name" value="ODORANT RECEPTOR-RELATED"/>
    <property type="match status" value="1"/>
</dbReference>
<dbReference type="AlphaFoldDB" id="A0A672GDJ5"/>
<feature type="transmembrane region" description="Helical" evidence="5">
    <location>
        <begin position="53"/>
        <end position="77"/>
    </location>
</feature>
<organism evidence="7 8">
    <name type="scientific">Salarias fasciatus</name>
    <name type="common">Jewelled blenny</name>
    <name type="synonym">Blennius fasciatus</name>
    <dbReference type="NCBI Taxonomy" id="181472"/>
    <lineage>
        <taxon>Eukaryota</taxon>
        <taxon>Metazoa</taxon>
        <taxon>Chordata</taxon>
        <taxon>Craniata</taxon>
        <taxon>Vertebrata</taxon>
        <taxon>Euteleostomi</taxon>
        <taxon>Actinopterygii</taxon>
        <taxon>Neopterygii</taxon>
        <taxon>Teleostei</taxon>
        <taxon>Neoteleostei</taxon>
        <taxon>Acanthomorphata</taxon>
        <taxon>Ovalentaria</taxon>
        <taxon>Blenniimorphae</taxon>
        <taxon>Blenniiformes</taxon>
        <taxon>Blennioidei</taxon>
        <taxon>Blenniidae</taxon>
        <taxon>Salariinae</taxon>
        <taxon>Salarias</taxon>
    </lineage>
</organism>
<dbReference type="GO" id="GO:0004930">
    <property type="term" value="F:G protein-coupled receptor activity"/>
    <property type="evidence" value="ECO:0007669"/>
    <property type="project" value="InterPro"/>
</dbReference>
<dbReference type="GO" id="GO:0016020">
    <property type="term" value="C:membrane"/>
    <property type="evidence" value="ECO:0007669"/>
    <property type="project" value="UniProtKB-SubCell"/>
</dbReference>
<feature type="transmembrane region" description="Helical" evidence="5">
    <location>
        <begin position="97"/>
        <end position="121"/>
    </location>
</feature>
<evidence type="ECO:0000256" key="2">
    <source>
        <dbReference type="ARBA" id="ARBA00022692"/>
    </source>
</evidence>
<feature type="transmembrane region" description="Helical" evidence="5">
    <location>
        <begin position="233"/>
        <end position="256"/>
    </location>
</feature>
<keyword evidence="4 5" id="KW-0472">Membrane</keyword>
<dbReference type="InterPro" id="IPR000276">
    <property type="entry name" value="GPCR_Rhodpsn"/>
</dbReference>
<evidence type="ECO:0000256" key="3">
    <source>
        <dbReference type="ARBA" id="ARBA00022989"/>
    </source>
</evidence>
<proteinExistence type="predicted"/>
<evidence type="ECO:0000256" key="1">
    <source>
        <dbReference type="ARBA" id="ARBA00004370"/>
    </source>
</evidence>
<accession>A0A672GDJ5</accession>
<dbReference type="FunFam" id="1.20.1070.10:FF:000096">
    <property type="entry name" value="Odorant receptor 131-2"/>
    <property type="match status" value="1"/>
</dbReference>
<dbReference type="InterPro" id="IPR052921">
    <property type="entry name" value="GPCR1_Superfamily_Member"/>
</dbReference>
<dbReference type="InParanoid" id="A0A672GDJ5"/>
<dbReference type="GO" id="GO:0004984">
    <property type="term" value="F:olfactory receptor activity"/>
    <property type="evidence" value="ECO:0007669"/>
    <property type="project" value="TreeGrafter"/>
</dbReference>
<reference evidence="7" key="1">
    <citation type="submission" date="2019-06" db="EMBL/GenBank/DDBJ databases">
        <authorList>
            <consortium name="Wellcome Sanger Institute Data Sharing"/>
        </authorList>
    </citation>
    <scope>NUCLEOTIDE SEQUENCE [LARGE SCALE GENOMIC DNA]</scope>
</reference>
<dbReference type="OMA" id="ILANCWI"/>
<dbReference type="SUPFAM" id="SSF81321">
    <property type="entry name" value="Family A G protein-coupled receptor-like"/>
    <property type="match status" value="1"/>
</dbReference>
<dbReference type="PANTHER" id="PTHR26451">
    <property type="entry name" value="G_PROTEIN_RECEP_F1_2 DOMAIN-CONTAINING PROTEIN"/>
    <property type="match status" value="1"/>
</dbReference>
<evidence type="ECO:0000259" key="6">
    <source>
        <dbReference type="PROSITE" id="PS50262"/>
    </source>
</evidence>
<dbReference type="GO" id="GO:0005549">
    <property type="term" value="F:odorant binding"/>
    <property type="evidence" value="ECO:0007669"/>
    <property type="project" value="TreeGrafter"/>
</dbReference>
<comment type="subcellular location">
    <subcellularLocation>
        <location evidence="1">Membrane</location>
    </subcellularLocation>
</comment>
<keyword evidence="8" id="KW-1185">Reference proteome</keyword>
<dbReference type="InterPro" id="IPR017452">
    <property type="entry name" value="GPCR_Rhodpsn_7TM"/>
</dbReference>
<keyword evidence="2 5" id="KW-0812">Transmembrane</keyword>
<protein>
    <submittedName>
        <fullName evidence="7">Odorant receptor 131-2-like</fullName>
    </submittedName>
</protein>
<feature type="domain" description="G-protein coupled receptors family 1 profile" evidence="6">
    <location>
        <begin position="33"/>
        <end position="284"/>
    </location>
</feature>
<dbReference type="Ensembl" id="ENSSFAT00005009747.1">
    <property type="protein sequence ID" value="ENSSFAP00005009309.1"/>
    <property type="gene ID" value="ENSSFAG00005005356.1"/>
</dbReference>
<feature type="transmembrane region" description="Helical" evidence="5">
    <location>
        <begin position="191"/>
        <end position="212"/>
    </location>
</feature>
<reference evidence="7" key="2">
    <citation type="submission" date="2025-08" db="UniProtKB">
        <authorList>
            <consortium name="Ensembl"/>
        </authorList>
    </citation>
    <scope>IDENTIFICATION</scope>
</reference>
<dbReference type="Proteomes" id="UP000472267">
    <property type="component" value="Chromosome 10"/>
</dbReference>
<gene>
    <name evidence="7" type="primary">LOC115395789</name>
</gene>
<dbReference type="PROSITE" id="PS50262">
    <property type="entry name" value="G_PROTEIN_RECEP_F1_2"/>
    <property type="match status" value="1"/>
</dbReference>
<feature type="transmembrane region" description="Helical" evidence="5">
    <location>
        <begin position="16"/>
        <end position="41"/>
    </location>
</feature>
<evidence type="ECO:0000256" key="4">
    <source>
        <dbReference type="ARBA" id="ARBA00023136"/>
    </source>
</evidence>
<dbReference type="OrthoDB" id="5967704at2759"/>
<feature type="transmembrane region" description="Helical" evidence="5">
    <location>
        <begin position="133"/>
        <end position="153"/>
    </location>
</feature>
<feature type="transmembrane region" description="Helical" evidence="5">
    <location>
        <begin position="262"/>
        <end position="286"/>
    </location>
</feature>
<dbReference type="Pfam" id="PF00001">
    <property type="entry name" value="7tm_1"/>
    <property type="match status" value="1"/>
</dbReference>
<evidence type="ECO:0000313" key="8">
    <source>
        <dbReference type="Proteomes" id="UP000472267"/>
    </source>
</evidence>
<evidence type="ECO:0000256" key="5">
    <source>
        <dbReference type="SAM" id="Phobius"/>
    </source>
</evidence>
<sequence length="320" mass="35654">MSNVSVLSADRSLLERVMFCSVTIVPCCVFLFVNCTMLFSLRSKAVFRDTCRYVLLYNLLFTDTVQLAVSQVLYILLVLSLRITYPLCGFFITLNRIILRISPVTLVVMSFDRYVAVCYPLRHATIVTMGKTRGAICVIWAICSVNVFSHISLLRENPFEGLNSLQIKRVCSVENMLQGPVAAMFDQVYEFTLFISAGVAVSFSYIGVLVAARSSSTDKVSARKAHKTLLLHLVQLGLSLSSTMFKPVLGVISQIIDSITLVRISVLFYVCVVMLPRCLSSLIYGLGDQTIRPVLLHHLTCSVSTRVAPYGRRPATCRHK</sequence>